<feature type="binding site" evidence="8">
    <location>
        <begin position="422"/>
        <end position="424"/>
    </location>
    <ligand>
        <name>GTP</name>
        <dbReference type="ChEBI" id="CHEBI:37565"/>
    </ligand>
</feature>
<dbReference type="GO" id="GO:0044208">
    <property type="term" value="P:'de novo' AMP biosynthetic process"/>
    <property type="evidence" value="ECO:0007669"/>
    <property type="project" value="UniProtKB-UniRule"/>
</dbReference>
<dbReference type="SMART" id="SM00788">
    <property type="entry name" value="Adenylsucc_synt"/>
    <property type="match status" value="1"/>
</dbReference>
<comment type="similarity">
    <text evidence="8 10">Belongs to the adenylosuccinate synthetase family.</text>
</comment>
<dbReference type="PROSITE" id="PS01266">
    <property type="entry name" value="ADENYLOSUCCIN_SYN_1"/>
    <property type="match status" value="1"/>
</dbReference>
<comment type="pathway">
    <text evidence="8 10">Purine metabolism; AMP biosynthesis via de novo pathway; AMP from IMP: step 1/2.</text>
</comment>
<feature type="binding site" evidence="8">
    <location>
        <begin position="309"/>
        <end position="315"/>
    </location>
    <ligand>
        <name>substrate</name>
    </ligand>
</feature>
<keyword evidence="5 8" id="KW-0658">Purine biosynthesis</keyword>
<dbReference type="Proteomes" id="UP000093391">
    <property type="component" value="Chromosome"/>
</dbReference>
<dbReference type="NCBIfam" id="NF002223">
    <property type="entry name" value="PRK01117.1"/>
    <property type="match status" value="1"/>
</dbReference>
<dbReference type="PANTHER" id="PTHR11846">
    <property type="entry name" value="ADENYLOSUCCINATE SYNTHETASE"/>
    <property type="match status" value="1"/>
</dbReference>
<dbReference type="RefSeq" id="WP_067556543.1">
    <property type="nucleotide sequence ID" value="NZ_CP016895.1"/>
</dbReference>
<feature type="binding site" evidence="8">
    <location>
        <begin position="341"/>
        <end position="343"/>
    </location>
    <ligand>
        <name>GTP</name>
        <dbReference type="ChEBI" id="CHEBI:37565"/>
    </ligand>
</feature>
<dbReference type="HAMAP" id="MF_00011">
    <property type="entry name" value="Adenylosucc_synth"/>
    <property type="match status" value="1"/>
</dbReference>
<evidence type="ECO:0000256" key="3">
    <source>
        <dbReference type="ARBA" id="ARBA00022723"/>
    </source>
</evidence>
<evidence type="ECO:0000256" key="7">
    <source>
        <dbReference type="ARBA" id="ARBA00023134"/>
    </source>
</evidence>
<comment type="subunit">
    <text evidence="1 8">Homodimer.</text>
</comment>
<feature type="binding site" evidence="8">
    <location>
        <begin position="41"/>
        <end position="43"/>
    </location>
    <ligand>
        <name>GTP</name>
        <dbReference type="ChEBI" id="CHEBI:37565"/>
    </ligand>
</feature>
<dbReference type="GO" id="GO:0005525">
    <property type="term" value="F:GTP binding"/>
    <property type="evidence" value="ECO:0007669"/>
    <property type="project" value="UniProtKB-UniRule"/>
</dbReference>
<dbReference type="Gene3D" id="3.90.170.10">
    <property type="entry name" value="Adenylosuccinate Synthetase, subunit A, domain 3"/>
    <property type="match status" value="1"/>
</dbReference>
<protein>
    <recommendedName>
        <fullName evidence="8 10">Adenylosuccinate synthetase</fullName>
        <shortName evidence="8">AMPSase</shortName>
        <shortName evidence="8">AdSS</shortName>
        <ecNumber evidence="8 10">6.3.4.4</ecNumber>
    </recommendedName>
    <alternativeName>
        <fullName evidence="8">IMP--aspartate ligase</fullName>
    </alternativeName>
</protein>
<dbReference type="EC" id="6.3.4.4" evidence="8 10"/>
<dbReference type="InterPro" id="IPR018220">
    <property type="entry name" value="Adenylosuccin_syn_GTP-bd"/>
</dbReference>
<feature type="binding site" description="in other chain" evidence="8">
    <location>
        <position position="226"/>
    </location>
    <ligand>
        <name>IMP</name>
        <dbReference type="ChEBI" id="CHEBI:58053"/>
        <note>ligand shared between dimeric partners</note>
    </ligand>
</feature>
<evidence type="ECO:0000256" key="6">
    <source>
        <dbReference type="ARBA" id="ARBA00022842"/>
    </source>
</evidence>
<dbReference type="InterPro" id="IPR033128">
    <property type="entry name" value="Adenylosuccin_syn_Lys_AS"/>
</dbReference>
<dbReference type="Pfam" id="PF00709">
    <property type="entry name" value="Adenylsucc_synt"/>
    <property type="match status" value="1"/>
</dbReference>
<evidence type="ECO:0000256" key="9">
    <source>
        <dbReference type="PROSITE-ProRule" id="PRU10134"/>
    </source>
</evidence>
<dbReference type="PANTHER" id="PTHR11846:SF0">
    <property type="entry name" value="ADENYLOSUCCINATE SYNTHETASE"/>
    <property type="match status" value="1"/>
</dbReference>
<comment type="function">
    <text evidence="8">Plays an important role in the de novo pathway of purine nucleotide biosynthesis. Catalyzes the first committed step in the biosynthesis of AMP from IMP.</text>
</comment>
<dbReference type="OrthoDB" id="9807553at2"/>
<feature type="binding site" description="in other chain" evidence="8">
    <location>
        <begin position="14"/>
        <end position="17"/>
    </location>
    <ligand>
        <name>IMP</name>
        <dbReference type="ChEBI" id="CHEBI:58053"/>
        <note>ligand shared between dimeric partners</note>
    </ligand>
</feature>
<comment type="subcellular location">
    <subcellularLocation>
        <location evidence="8">Cytoplasm</location>
    </subcellularLocation>
</comment>
<keyword evidence="12" id="KW-1185">Reference proteome</keyword>
<dbReference type="CDD" id="cd03108">
    <property type="entry name" value="AdSS"/>
    <property type="match status" value="1"/>
</dbReference>
<comment type="cofactor">
    <cofactor evidence="8">
        <name>Mg(2+)</name>
        <dbReference type="ChEBI" id="CHEBI:18420"/>
    </cofactor>
    <text evidence="8">Binds 1 Mg(2+) ion per subunit.</text>
</comment>
<dbReference type="GO" id="GO:0004019">
    <property type="term" value="F:adenylosuccinate synthase activity"/>
    <property type="evidence" value="ECO:0007669"/>
    <property type="project" value="UniProtKB-UniRule"/>
</dbReference>
<evidence type="ECO:0000256" key="2">
    <source>
        <dbReference type="ARBA" id="ARBA00022598"/>
    </source>
</evidence>
<dbReference type="KEGG" id="ala:BFG52_12040"/>
<keyword evidence="8" id="KW-0963">Cytoplasm</keyword>
<gene>
    <name evidence="8" type="primary">purA</name>
    <name evidence="11" type="ORF">BFG52_12040</name>
</gene>
<dbReference type="Gene3D" id="3.40.440.10">
    <property type="entry name" value="Adenylosuccinate Synthetase, subunit A, domain 1"/>
    <property type="match status" value="1"/>
</dbReference>
<feature type="binding site" description="in other chain" evidence="8">
    <location>
        <position position="130"/>
    </location>
    <ligand>
        <name>IMP</name>
        <dbReference type="ChEBI" id="CHEBI:58053"/>
        <note>ligand shared between dimeric partners</note>
    </ligand>
</feature>
<dbReference type="FunFam" id="3.90.170.10:FF:000001">
    <property type="entry name" value="Adenylosuccinate synthetase"/>
    <property type="match status" value="1"/>
</dbReference>
<evidence type="ECO:0000256" key="5">
    <source>
        <dbReference type="ARBA" id="ARBA00022755"/>
    </source>
</evidence>
<sequence>MGKNVVVLGTQWGDEGKGKIVDLLTDQASAVVRYQGGHNAGHTLVVGGKKTVLHLIPSGILRDNVLCLIGNGVVLSPAALIDEMAILEKEGVPVKERLRISPNCPLILPNHIALDQAREKKRGSSKIGTTGRGIGPAYEDKVARRAIRVADLVRGGEHLKNLLSDLLEYHNFQLTQYYGVEAVELAYVLALCEQWRAVIEPLVIDVITELHQYRKNGQNIMFEGAQGSLLDVDHGTYPYVTSSNTTAGGVSSGSGLGPLHLDYVLGITKAYTTRVGAGPFPTELIYDAANDQGDAIGKHLGTVGNEFGASTGRQRRCGWFDAEILRRSVDVNSLSGICLTKLDVLDGLAEVKICVGYESADSGCVGSSDALAFETLKPIYETLPGWSESTVGLTSIEQLPANALAYVKRLEQLIECPIDIISTGPDRAETIVLRHPFDA</sequence>
<evidence type="ECO:0000313" key="11">
    <source>
        <dbReference type="EMBL" id="AOA59008.1"/>
    </source>
</evidence>
<feature type="active site" description="Proton donor" evidence="8">
    <location>
        <position position="42"/>
    </location>
</feature>
<keyword evidence="4 8" id="KW-0547">Nucleotide-binding</keyword>
<keyword evidence="2 8" id="KW-0436">Ligase</keyword>
<feature type="binding site" evidence="8">
    <location>
        <position position="14"/>
    </location>
    <ligand>
        <name>Mg(2+)</name>
        <dbReference type="ChEBI" id="CHEBI:18420"/>
    </ligand>
</feature>
<keyword evidence="7 8" id="KW-0342">GTP-binding</keyword>
<feature type="active site" description="Proton acceptor" evidence="8">
    <location>
        <position position="14"/>
    </location>
</feature>
<name>A0A1B2M1E4_9GAMM</name>
<feature type="binding site" description="in other chain" evidence="8">
    <location>
        <begin position="39"/>
        <end position="42"/>
    </location>
    <ligand>
        <name>IMP</name>
        <dbReference type="ChEBI" id="CHEBI:58053"/>
        <note>ligand shared between dimeric partners</note>
    </ligand>
</feature>
<dbReference type="GO" id="GO:0005737">
    <property type="term" value="C:cytoplasm"/>
    <property type="evidence" value="ECO:0007669"/>
    <property type="project" value="UniProtKB-SubCell"/>
</dbReference>
<dbReference type="GO" id="GO:0046040">
    <property type="term" value="P:IMP metabolic process"/>
    <property type="evidence" value="ECO:0007669"/>
    <property type="project" value="TreeGrafter"/>
</dbReference>
<dbReference type="FunFam" id="1.10.300.10:FF:000001">
    <property type="entry name" value="Adenylosuccinate synthetase"/>
    <property type="match status" value="1"/>
</dbReference>
<feature type="binding site" evidence="8">
    <location>
        <position position="41"/>
    </location>
    <ligand>
        <name>Mg(2+)</name>
        <dbReference type="ChEBI" id="CHEBI:18420"/>
    </ligand>
</feature>
<keyword evidence="3 8" id="KW-0479">Metal-binding</keyword>
<dbReference type="GO" id="GO:0000287">
    <property type="term" value="F:magnesium ion binding"/>
    <property type="evidence" value="ECO:0007669"/>
    <property type="project" value="UniProtKB-UniRule"/>
</dbReference>
<organism evidence="11 12">
    <name type="scientific">Acinetobacter larvae</name>
    <dbReference type="NCBI Taxonomy" id="1789224"/>
    <lineage>
        <taxon>Bacteria</taxon>
        <taxon>Pseudomonadati</taxon>
        <taxon>Pseudomonadota</taxon>
        <taxon>Gammaproteobacteria</taxon>
        <taxon>Moraxellales</taxon>
        <taxon>Moraxellaceae</taxon>
        <taxon>Acinetobacter</taxon>
    </lineage>
</organism>
<dbReference type="Gene3D" id="1.10.300.10">
    <property type="entry name" value="Adenylosuccinate Synthetase, subunit A, domain 2"/>
    <property type="match status" value="1"/>
</dbReference>
<dbReference type="InterPro" id="IPR001114">
    <property type="entry name" value="Adenylosuccinate_synthetase"/>
</dbReference>
<dbReference type="AlphaFoldDB" id="A0A1B2M1E4"/>
<feature type="binding site" description="in other chain" evidence="8">
    <location>
        <position position="241"/>
    </location>
    <ligand>
        <name>IMP</name>
        <dbReference type="ChEBI" id="CHEBI:58053"/>
        <note>ligand shared between dimeric partners</note>
    </ligand>
</feature>
<feature type="binding site" description="in other chain" evidence="8">
    <location>
        <position position="313"/>
    </location>
    <ligand>
        <name>IMP</name>
        <dbReference type="ChEBI" id="CHEBI:58053"/>
        <note>ligand shared between dimeric partners</note>
    </ligand>
</feature>
<dbReference type="InterPro" id="IPR027417">
    <property type="entry name" value="P-loop_NTPase"/>
</dbReference>
<dbReference type="PROSITE" id="PS00513">
    <property type="entry name" value="ADENYLOSUCCIN_SYN_2"/>
    <property type="match status" value="1"/>
</dbReference>
<feature type="binding site" evidence="8">
    <location>
        <position position="144"/>
    </location>
    <ligand>
        <name>IMP</name>
        <dbReference type="ChEBI" id="CHEBI:58053"/>
        <note>ligand shared between dimeric partners</note>
    </ligand>
</feature>
<accession>A0A1B2M1E4</accession>
<dbReference type="InterPro" id="IPR042109">
    <property type="entry name" value="Adenylosuccinate_synth_dom1"/>
</dbReference>
<dbReference type="UniPathway" id="UPA00075">
    <property type="reaction ID" value="UER00335"/>
</dbReference>
<feature type="active site" evidence="9">
    <location>
        <position position="141"/>
    </location>
</feature>
<proteinExistence type="inferred from homology"/>
<evidence type="ECO:0000256" key="4">
    <source>
        <dbReference type="ARBA" id="ARBA00022741"/>
    </source>
</evidence>
<evidence type="ECO:0000313" key="12">
    <source>
        <dbReference type="Proteomes" id="UP000093391"/>
    </source>
</evidence>
<dbReference type="SUPFAM" id="SSF52540">
    <property type="entry name" value="P-loop containing nucleoside triphosphate hydrolases"/>
    <property type="match status" value="1"/>
</dbReference>
<feature type="binding site" evidence="8">
    <location>
        <begin position="13"/>
        <end position="19"/>
    </location>
    <ligand>
        <name>GTP</name>
        <dbReference type="ChEBI" id="CHEBI:37565"/>
    </ligand>
</feature>
<evidence type="ECO:0000256" key="1">
    <source>
        <dbReference type="ARBA" id="ARBA00011738"/>
    </source>
</evidence>
<reference evidence="11 12" key="1">
    <citation type="submission" date="2016-08" db="EMBL/GenBank/DDBJ databases">
        <authorList>
            <person name="Seilhamer J.J."/>
        </authorList>
    </citation>
    <scope>NUCLEOTIDE SEQUENCE [LARGE SCALE GENOMIC DNA]</scope>
    <source>
        <strain evidence="11 12">BRTC-1</strain>
    </source>
</reference>
<comment type="catalytic activity">
    <reaction evidence="8 10">
        <text>IMP + L-aspartate + GTP = N(6)-(1,2-dicarboxyethyl)-AMP + GDP + phosphate + 2 H(+)</text>
        <dbReference type="Rhea" id="RHEA:15753"/>
        <dbReference type="ChEBI" id="CHEBI:15378"/>
        <dbReference type="ChEBI" id="CHEBI:29991"/>
        <dbReference type="ChEBI" id="CHEBI:37565"/>
        <dbReference type="ChEBI" id="CHEBI:43474"/>
        <dbReference type="ChEBI" id="CHEBI:57567"/>
        <dbReference type="ChEBI" id="CHEBI:58053"/>
        <dbReference type="ChEBI" id="CHEBI:58189"/>
        <dbReference type="EC" id="6.3.4.4"/>
    </reaction>
</comment>
<evidence type="ECO:0000256" key="10">
    <source>
        <dbReference type="RuleBase" id="RU000520"/>
    </source>
</evidence>
<dbReference type="STRING" id="1789224.BFG52_12040"/>
<evidence type="ECO:0000256" key="8">
    <source>
        <dbReference type="HAMAP-Rule" id="MF_00011"/>
    </source>
</evidence>
<dbReference type="InterPro" id="IPR042111">
    <property type="entry name" value="Adenylosuccinate_synth_dom3"/>
</dbReference>
<feature type="binding site" evidence="8">
    <location>
        <position position="315"/>
    </location>
    <ligand>
        <name>GTP</name>
        <dbReference type="ChEBI" id="CHEBI:37565"/>
    </ligand>
</feature>
<dbReference type="EMBL" id="CP016895">
    <property type="protein sequence ID" value="AOA59008.1"/>
    <property type="molecule type" value="Genomic_DNA"/>
</dbReference>
<dbReference type="NCBIfam" id="TIGR00184">
    <property type="entry name" value="purA"/>
    <property type="match status" value="1"/>
</dbReference>
<dbReference type="InterPro" id="IPR042110">
    <property type="entry name" value="Adenylosuccinate_synth_dom2"/>
</dbReference>
<keyword evidence="6 8" id="KW-0460">Magnesium</keyword>